<keyword evidence="6" id="KW-1185">Reference proteome</keyword>
<evidence type="ECO:0000256" key="3">
    <source>
        <dbReference type="ARBA" id="ARBA00022806"/>
    </source>
</evidence>
<keyword evidence="3 5" id="KW-0347">Helicase</keyword>
<reference evidence="5 6" key="1">
    <citation type="submission" date="2024-02" db="EMBL/GenBank/DDBJ databases">
        <authorList>
            <person name="Chen Y."/>
            <person name="Shah S."/>
            <person name="Dougan E. K."/>
            <person name="Thang M."/>
            <person name="Chan C."/>
        </authorList>
    </citation>
    <scope>NUCLEOTIDE SEQUENCE [LARGE SCALE GENOMIC DNA]</scope>
</reference>
<gene>
    <name evidence="5" type="ORF">SCF082_LOCUS14038</name>
</gene>
<dbReference type="SUPFAM" id="SSF52540">
    <property type="entry name" value="P-loop containing nucleoside triphosphate hydrolases"/>
    <property type="match status" value="2"/>
</dbReference>
<dbReference type="PANTHER" id="PTHR43788">
    <property type="entry name" value="DNA2/NAM7 HELICASE FAMILY MEMBER"/>
    <property type="match status" value="1"/>
</dbReference>
<name>A0ABP0JW27_9DINO</name>
<dbReference type="GO" id="GO:0004386">
    <property type="term" value="F:helicase activity"/>
    <property type="evidence" value="ECO:0007669"/>
    <property type="project" value="UniProtKB-KW"/>
</dbReference>
<dbReference type="Pfam" id="PF13245">
    <property type="entry name" value="AAA_19"/>
    <property type="match status" value="1"/>
</dbReference>
<evidence type="ECO:0000313" key="5">
    <source>
        <dbReference type="EMBL" id="CAK9018333.1"/>
    </source>
</evidence>
<evidence type="ECO:0000313" key="6">
    <source>
        <dbReference type="Proteomes" id="UP001642464"/>
    </source>
</evidence>
<comment type="caution">
    <text evidence="5">The sequence shown here is derived from an EMBL/GenBank/DDBJ whole genome shotgun (WGS) entry which is preliminary data.</text>
</comment>
<evidence type="ECO:0000256" key="1">
    <source>
        <dbReference type="ARBA" id="ARBA00022741"/>
    </source>
</evidence>
<dbReference type="Gene3D" id="3.40.50.300">
    <property type="entry name" value="P-loop containing nucleotide triphosphate hydrolases"/>
    <property type="match status" value="1"/>
</dbReference>
<feature type="non-terminal residue" evidence="5">
    <location>
        <position position="1"/>
    </location>
</feature>
<evidence type="ECO:0000256" key="2">
    <source>
        <dbReference type="ARBA" id="ARBA00022801"/>
    </source>
</evidence>
<protein>
    <submittedName>
        <fullName evidence="5">ATP-dependent DNA helicase PIF1 (DNA repair and recombination helicase PIF1)</fullName>
    </submittedName>
</protein>
<dbReference type="PANTHER" id="PTHR43788:SF16">
    <property type="entry name" value="HELICASE WITH ZINC FINGER 2"/>
    <property type="match status" value="1"/>
</dbReference>
<keyword evidence="4" id="KW-0067">ATP-binding</keyword>
<keyword evidence="2" id="KW-0378">Hydrolase</keyword>
<sequence length="1379" mass="156043">QPARGNQDGRCSLCSTANLRRALETPGGRRNVVRLLRAWGRDSPAVFEAAFAESSIVDLPEAEQEQLRKDTTEHTAQDLLAKRASVAAPPSAEELQGYQERVQQDRALVLKKFFPERQRTVRHAGHQWKHPMTADVRANIQDIAPNDAGLPVAAASVLARNVETWCKRGSWQFCKECYSVETVRLKEPAALRASTGPVGRCKNCVKPAEKRIWVPQPEEVPKALRGLSRAQVQALRPLDVDCGPEWKADFGYYFHSSMIRFAWAEEDVEDKVKALPTHSLRKQAKKAGTRRRRRAFKFLLKSDDCNYAEWVQRHRAFWQKYPDADSARRKRPLQFLEEAGIETALWPHLYWHHELCETVARLSDVRRQRRGQGVPANDALLDAEEATRQSAKRNFLAKVWGPIADYAGEYELLHFVYDLSVWSDVGGKKGALRGMPMWQAMKGAPWTPQFWKLRHAAALDMQAQCGYPVAFLTWAPFEWSAPYHAWILQQMAQLGRQRLQLAGPEALHLAHLLTELFREWVCGGGRKAGDATAAWRNGIFAGAKPDGSKIKVNFVGRLEFQDGKRKEATQDYHGRGAVHLHGLIFAETLQGMNLEQKFQATVPDQGHPLRGMVLDGQPGRGGSGWPVMEGPSFYDEHAEKVQLHHTKEDKKLGIRAYCPEVLDVLKCHQDAQLERGSGHMIRYSTSYLAKFSDGPGRELMDDQSSGYGAARRVLFTSHPGEPEMWMQLASQNFPMFFMGGTMEPIIAPHPGMSKKPAYVERYEQSSWRGDGMCLLDFLRKTNNKGDVLEHIKKAHLKDPRGRDLDTFARHFQPFGEKIIAAEMVSMLNDKYFGQWLALHVPFRELDDLLVANVLELAPDHVKFLACALHWAPEKWRNEAWIRQHMALSAHKEAHVQTIVQMIRANDFFIQQHLDGTMEREARVQAPLRIRQAYLDEDDEFPLAGDQLRVADNVNKRVDQALAVRYAASEEEADRLLHLADEHGSMVAVLGPPGTGKTAVLDQCVRRAQRLGARVLLAMPTGVQRARMKQRHSEADLDTCHGTFMFHKPLVEAMGVMLCYDLIVVDEATQLFEEHFDRLHQMWLGAGKLPCLVFAGDEWQLPPPPDHTKRSLVHHPQWRFVYKIQLHKVWRQSDEDPLLSKLGYLRKNRPMGAEGTAFVRDLCRNHKAWTGHHTPTNLDIQDLFQKTDNSTTVITCTRWGAAHINRLAVEVLFELPGLVKLGSVAADYQSNPDNYDAKGNLVADRCPEPLPLDLYPGLRVRLTKNMAKTLDYVNGMAAAVLAFDRKTAAVVVRTETQEVLCVYPITDDTVPVSRVVYYPLRPGYADTVHKFQGAELPHVTFWPDREGCAAAAYVALSRVRKDTDYLLGGSIKAEHFLPAM</sequence>
<evidence type="ECO:0000256" key="4">
    <source>
        <dbReference type="ARBA" id="ARBA00022840"/>
    </source>
</evidence>
<dbReference type="Proteomes" id="UP001642464">
    <property type="component" value="Unassembled WGS sequence"/>
</dbReference>
<organism evidence="5 6">
    <name type="scientific">Durusdinium trenchii</name>
    <dbReference type="NCBI Taxonomy" id="1381693"/>
    <lineage>
        <taxon>Eukaryota</taxon>
        <taxon>Sar</taxon>
        <taxon>Alveolata</taxon>
        <taxon>Dinophyceae</taxon>
        <taxon>Suessiales</taxon>
        <taxon>Symbiodiniaceae</taxon>
        <taxon>Durusdinium</taxon>
    </lineage>
</organism>
<keyword evidence="1" id="KW-0547">Nucleotide-binding</keyword>
<proteinExistence type="predicted"/>
<dbReference type="CDD" id="cd18809">
    <property type="entry name" value="SF1_C_RecD"/>
    <property type="match status" value="1"/>
</dbReference>
<accession>A0ABP0JW27</accession>
<dbReference type="InterPro" id="IPR027417">
    <property type="entry name" value="P-loop_NTPase"/>
</dbReference>
<dbReference type="InterPro" id="IPR050534">
    <property type="entry name" value="Coronavir_polyprotein_1ab"/>
</dbReference>
<dbReference type="EMBL" id="CAXAMM010008752">
    <property type="protein sequence ID" value="CAK9018333.1"/>
    <property type="molecule type" value="Genomic_DNA"/>
</dbReference>